<keyword evidence="4 6" id="KW-0472">Membrane</keyword>
<evidence type="ECO:0000256" key="6">
    <source>
        <dbReference type="SAM" id="Phobius"/>
    </source>
</evidence>
<feature type="transmembrane region" description="Helical" evidence="6">
    <location>
        <begin position="167"/>
        <end position="191"/>
    </location>
</feature>
<evidence type="ECO:0000313" key="9">
    <source>
        <dbReference type="Proteomes" id="UP001326613"/>
    </source>
</evidence>
<feature type="transmembrane region" description="Helical" evidence="6">
    <location>
        <begin position="6"/>
        <end position="37"/>
    </location>
</feature>
<reference evidence="8 9" key="1">
    <citation type="submission" date="2022-10" db="EMBL/GenBank/DDBJ databases">
        <title>Host association and intracellularity evolved multiple times independently in the Rickettsiales.</title>
        <authorList>
            <person name="Castelli M."/>
            <person name="Nardi T."/>
            <person name="Gammuto L."/>
            <person name="Bellinzona G."/>
            <person name="Sabaneyeva E."/>
            <person name="Potekhin A."/>
            <person name="Serra V."/>
            <person name="Petroni G."/>
            <person name="Sassera D."/>
        </authorList>
    </citation>
    <scope>NUCLEOTIDE SEQUENCE [LARGE SCALE GENOMIC DNA]</scope>
    <source>
        <strain evidence="8 9">Kr 154-4</strain>
    </source>
</reference>
<evidence type="ECO:0000259" key="7">
    <source>
        <dbReference type="Pfam" id="PF04932"/>
    </source>
</evidence>
<dbReference type="InterPro" id="IPR051533">
    <property type="entry name" value="WaaL-like"/>
</dbReference>
<dbReference type="Pfam" id="PF04932">
    <property type="entry name" value="Wzy_C"/>
    <property type="match status" value="1"/>
</dbReference>
<feature type="domain" description="O-antigen ligase-related" evidence="7">
    <location>
        <begin position="185"/>
        <end position="350"/>
    </location>
</feature>
<comment type="subcellular location">
    <subcellularLocation>
        <location evidence="1">Membrane</location>
        <topology evidence="1">Multi-pass membrane protein</topology>
    </subcellularLocation>
</comment>
<dbReference type="Proteomes" id="UP001326613">
    <property type="component" value="Chromosome"/>
</dbReference>
<dbReference type="PANTHER" id="PTHR37422:SF13">
    <property type="entry name" value="LIPOPOLYSACCHARIDE BIOSYNTHESIS PROTEIN PA4999-RELATED"/>
    <property type="match status" value="1"/>
</dbReference>
<evidence type="ECO:0000313" key="8">
    <source>
        <dbReference type="EMBL" id="WPY01173.1"/>
    </source>
</evidence>
<proteinExistence type="inferred from homology"/>
<feature type="transmembrane region" description="Helical" evidence="6">
    <location>
        <begin position="334"/>
        <end position="357"/>
    </location>
</feature>
<dbReference type="GO" id="GO:0016874">
    <property type="term" value="F:ligase activity"/>
    <property type="evidence" value="ECO:0007669"/>
    <property type="project" value="UniProtKB-KW"/>
</dbReference>
<accession>A0ABZ0UT11</accession>
<evidence type="ECO:0000256" key="3">
    <source>
        <dbReference type="ARBA" id="ARBA00022989"/>
    </source>
</evidence>
<comment type="similarity">
    <text evidence="5">Belongs to the O-antigen ligase family.</text>
</comment>
<keyword evidence="8" id="KW-0436">Ligase</keyword>
<evidence type="ECO:0000256" key="5">
    <source>
        <dbReference type="ARBA" id="ARBA00046321"/>
    </source>
</evidence>
<dbReference type="InterPro" id="IPR007016">
    <property type="entry name" value="O-antigen_ligase-rel_domated"/>
</dbReference>
<dbReference type="RefSeq" id="WP_323737968.1">
    <property type="nucleotide sequence ID" value="NZ_CP112932.1"/>
</dbReference>
<evidence type="ECO:0000256" key="1">
    <source>
        <dbReference type="ARBA" id="ARBA00004141"/>
    </source>
</evidence>
<dbReference type="PANTHER" id="PTHR37422">
    <property type="entry name" value="TEICHURONIC ACID BIOSYNTHESIS PROTEIN TUAE"/>
    <property type="match status" value="1"/>
</dbReference>
<name>A0ABZ0UT11_9RICK</name>
<evidence type="ECO:0000256" key="4">
    <source>
        <dbReference type="ARBA" id="ARBA00023136"/>
    </source>
</evidence>
<protein>
    <submittedName>
        <fullName evidence="8">O-antigen ligase family protein</fullName>
    </submittedName>
</protein>
<feature type="transmembrane region" description="Helical" evidence="6">
    <location>
        <begin position="88"/>
        <end position="109"/>
    </location>
</feature>
<evidence type="ECO:0000256" key="2">
    <source>
        <dbReference type="ARBA" id="ARBA00022692"/>
    </source>
</evidence>
<gene>
    <name evidence="8" type="ORF">Trichorick_01077</name>
</gene>
<feature type="transmembrane region" description="Helical" evidence="6">
    <location>
        <begin position="129"/>
        <end position="146"/>
    </location>
</feature>
<keyword evidence="2 6" id="KW-0812">Transmembrane</keyword>
<keyword evidence="9" id="KW-1185">Reference proteome</keyword>
<feature type="transmembrane region" description="Helical" evidence="6">
    <location>
        <begin position="197"/>
        <end position="230"/>
    </location>
</feature>
<organism evidence="8 9">
    <name type="scientific">Candidatus Trichorickettsia mobilis</name>
    <dbReference type="NCBI Taxonomy" id="1346319"/>
    <lineage>
        <taxon>Bacteria</taxon>
        <taxon>Pseudomonadati</taxon>
        <taxon>Pseudomonadota</taxon>
        <taxon>Alphaproteobacteria</taxon>
        <taxon>Rickettsiales</taxon>
        <taxon>Rickettsiaceae</taxon>
        <taxon>Rickettsieae</taxon>
        <taxon>Candidatus Trichorickettsia</taxon>
    </lineage>
</organism>
<keyword evidence="3 6" id="KW-1133">Transmembrane helix</keyword>
<feature type="transmembrane region" description="Helical" evidence="6">
    <location>
        <begin position="369"/>
        <end position="389"/>
    </location>
</feature>
<sequence length="414" mass="47913">MSVNNILPFITFIIPAMGMLAGLSASVSVTVFFLLFLTSFYKKADFKYFQPISIYYKFKDYITKFVTENYRVECLFVSWSIFSSVWSINIFASLWLSISTFSIILISFILQDNISVVDDNVELQKKIKIFLIAGIVTAIILFFIEKNSHGILSRSFRQLFQSNTKEYFLYMLDRGCALLSVTLWVVIGVLVKNKRYWYALVLYIVVFYLLSISDGLASFLGFICGGFVFILGSLFAERFYKLLRISILIGAVSLPFIVYNISPRDLSDEYTNFIADSAKHRLFIWNFVANKILEKPIIGFGIGAAKFISVDEDEMIDYHQYHWSPLPLHPHNNILQILLDLGLVGFLLLLIIINKWLKKISNNMSDNKYFCIVGHACFVNYLIIGMISYSVWQLWWVYIGAWVAFMMQYILKNY</sequence>
<feature type="transmembrane region" description="Helical" evidence="6">
    <location>
        <begin position="242"/>
        <end position="261"/>
    </location>
</feature>
<dbReference type="EMBL" id="CP112932">
    <property type="protein sequence ID" value="WPY01173.1"/>
    <property type="molecule type" value="Genomic_DNA"/>
</dbReference>
<feature type="transmembrane region" description="Helical" evidence="6">
    <location>
        <begin position="395"/>
        <end position="411"/>
    </location>
</feature>